<dbReference type="InterPro" id="IPR050548">
    <property type="entry name" value="PcG_chromatin_remod_factors"/>
</dbReference>
<feature type="compositionally biased region" description="Polar residues" evidence="1">
    <location>
        <begin position="439"/>
        <end position="451"/>
    </location>
</feature>
<feature type="compositionally biased region" description="Polar residues" evidence="1">
    <location>
        <begin position="893"/>
        <end position="912"/>
    </location>
</feature>
<feature type="compositionally biased region" description="Basic and acidic residues" evidence="1">
    <location>
        <begin position="704"/>
        <end position="717"/>
    </location>
</feature>
<evidence type="ECO:0000313" key="4">
    <source>
        <dbReference type="WBParaSite" id="TCNE_0001252801-mRNA-1"/>
    </source>
</evidence>
<dbReference type="GO" id="GO:0045892">
    <property type="term" value="P:negative regulation of DNA-templated transcription"/>
    <property type="evidence" value="ECO:0007669"/>
    <property type="project" value="TreeGrafter"/>
</dbReference>
<name>A0A183UVK8_TOXCA</name>
<feature type="compositionally biased region" description="Low complexity" evidence="1">
    <location>
        <begin position="378"/>
        <end position="409"/>
    </location>
</feature>
<feature type="region of interest" description="Disordered" evidence="1">
    <location>
        <begin position="1"/>
        <end position="135"/>
    </location>
</feature>
<dbReference type="PANTHER" id="PTHR12247:SF89">
    <property type="entry name" value="STERILE ALPHA MOTIF DOMAIN-CONTAINING PROTEIN 7"/>
    <property type="match status" value="1"/>
</dbReference>
<feature type="compositionally biased region" description="Low complexity" evidence="1">
    <location>
        <begin position="268"/>
        <end position="282"/>
    </location>
</feature>
<evidence type="ECO:0000313" key="2">
    <source>
        <dbReference type="EMBL" id="VDM43849.1"/>
    </source>
</evidence>
<feature type="region of interest" description="Disordered" evidence="1">
    <location>
        <begin position="376"/>
        <end position="452"/>
    </location>
</feature>
<feature type="region of interest" description="Disordered" evidence="1">
    <location>
        <begin position="691"/>
        <end position="727"/>
    </location>
</feature>
<dbReference type="InterPro" id="IPR013761">
    <property type="entry name" value="SAM/pointed_sf"/>
</dbReference>
<reference evidence="2 3" key="2">
    <citation type="submission" date="2018-11" db="EMBL/GenBank/DDBJ databases">
        <authorList>
            <consortium name="Pathogen Informatics"/>
        </authorList>
    </citation>
    <scope>NUCLEOTIDE SEQUENCE [LARGE SCALE GENOMIC DNA]</scope>
</reference>
<feature type="region of interest" description="Disordered" evidence="1">
    <location>
        <begin position="574"/>
        <end position="621"/>
    </location>
</feature>
<feature type="region of interest" description="Disordered" evidence="1">
    <location>
        <begin position="753"/>
        <end position="817"/>
    </location>
</feature>
<feature type="compositionally biased region" description="Polar residues" evidence="1">
    <location>
        <begin position="43"/>
        <end position="87"/>
    </location>
</feature>
<keyword evidence="3" id="KW-1185">Reference proteome</keyword>
<dbReference type="Gene3D" id="1.10.150.50">
    <property type="entry name" value="Transcription Factor, Ets-1"/>
    <property type="match status" value="1"/>
</dbReference>
<dbReference type="GO" id="GO:0042393">
    <property type="term" value="F:histone binding"/>
    <property type="evidence" value="ECO:0007669"/>
    <property type="project" value="TreeGrafter"/>
</dbReference>
<feature type="region of interest" description="Disordered" evidence="1">
    <location>
        <begin position="891"/>
        <end position="912"/>
    </location>
</feature>
<reference evidence="4" key="1">
    <citation type="submission" date="2016-06" db="UniProtKB">
        <authorList>
            <consortium name="WormBaseParasite"/>
        </authorList>
    </citation>
    <scope>IDENTIFICATION</scope>
</reference>
<accession>A0A183UVK8</accession>
<protein>
    <submittedName>
        <fullName evidence="4">FCS-type domain-containing protein</fullName>
    </submittedName>
</protein>
<dbReference type="EMBL" id="UYWY01021308">
    <property type="protein sequence ID" value="VDM43849.1"/>
    <property type="molecule type" value="Genomic_DNA"/>
</dbReference>
<dbReference type="PANTHER" id="PTHR12247">
    <property type="entry name" value="POLYCOMB GROUP PROTEIN"/>
    <property type="match status" value="1"/>
</dbReference>
<feature type="compositionally biased region" description="Low complexity" evidence="1">
    <location>
        <begin position="479"/>
        <end position="490"/>
    </location>
</feature>
<dbReference type="GO" id="GO:0005634">
    <property type="term" value="C:nucleus"/>
    <property type="evidence" value="ECO:0007669"/>
    <property type="project" value="TreeGrafter"/>
</dbReference>
<evidence type="ECO:0000256" key="1">
    <source>
        <dbReference type="SAM" id="MobiDB-lite"/>
    </source>
</evidence>
<feature type="compositionally biased region" description="Polar residues" evidence="1">
    <location>
        <begin position="410"/>
        <end position="432"/>
    </location>
</feature>
<dbReference type="AlphaFoldDB" id="A0A183UVK8"/>
<feature type="region of interest" description="Disordered" evidence="1">
    <location>
        <begin position="257"/>
        <end position="282"/>
    </location>
</feature>
<dbReference type="Proteomes" id="UP000050794">
    <property type="component" value="Unassembled WGS sequence"/>
</dbReference>
<dbReference type="SUPFAM" id="SSF47769">
    <property type="entry name" value="SAM/Pointed domain"/>
    <property type="match status" value="1"/>
</dbReference>
<feature type="compositionally biased region" description="Basic and acidic residues" evidence="1">
    <location>
        <begin position="753"/>
        <end position="805"/>
    </location>
</feature>
<feature type="region of interest" description="Disordered" evidence="1">
    <location>
        <begin position="474"/>
        <end position="499"/>
    </location>
</feature>
<feature type="compositionally biased region" description="Basic and acidic residues" evidence="1">
    <location>
        <begin position="115"/>
        <end position="124"/>
    </location>
</feature>
<dbReference type="WBParaSite" id="TCNE_0001252801-mRNA-1">
    <property type="protein sequence ID" value="TCNE_0001252801-mRNA-1"/>
    <property type="gene ID" value="TCNE_0001252801"/>
</dbReference>
<gene>
    <name evidence="2" type="ORF">TCNE_LOCUS12528</name>
</gene>
<proteinExistence type="predicted"/>
<feature type="compositionally biased region" description="Polar residues" evidence="1">
    <location>
        <begin position="574"/>
        <end position="595"/>
    </location>
</feature>
<evidence type="ECO:0000313" key="3">
    <source>
        <dbReference type="Proteomes" id="UP000050794"/>
    </source>
</evidence>
<dbReference type="GO" id="GO:0003682">
    <property type="term" value="F:chromatin binding"/>
    <property type="evidence" value="ECO:0007669"/>
    <property type="project" value="TreeGrafter"/>
</dbReference>
<sequence length="1143" mass="122601">MASGGSAPHDDCPPTLTAEVGRSCATSEPSANPAAVTPKTEPTAANRSTKAASTTHSVRNPKTSLTSCGSATGSMSNVNDATSSSKMRSAEGTTHVAGSSVPQPPKSRRKSAPRAKKDTEETKSKASAQASSTLNVAQNVLPQGPLMLTSAPAGQFMLVHHNGQCFMMPATQYFSTNQQMNAVRPQQQQHIVPPTTSGVPSVSSHDYLKAVHHQHHTAAAAIAAQHMHVQQHQAQPQQQQFVRSSIVSGNATLGQLARSLAPKPPPSGTASGSSSQCSTPTSLTFQAVPTSSVNQAPSSATANIAHMSGQIVGAMPNMAQQPIFQQGIQIRATAPGSTSGIVLQMPNGAYTYVQQVVAPQQPPPVSLAHHQPISAMMNQSASHQQSQQSTQQQHTHAHQTQANAQQQSNEHSNTSNQMASQSAIQKQHSSADNADYASGNKQSDGVTSATNLMPVLGSPSACGVPLNISESPPKATFRGGKQSGSSKAKSTNAVPKVHVPPTITPSNLVPIGAPMPMMVMSTAMPQMGTFAGPAVPVMGPSGQIIHQQLIPAAPMPAHQMIPVFQQQQNIPKFNGAHAQQPQPSVAAEDTSTPSGSPRKRVGEEGTAVDSGAENEPPPLLVQGECKDALDVRVLFMKEADRYYRKAGKKGKIIHLIEGFEIEESDEPFACEPPLRIDDWIPVELVDKIRLSKSPESPSKRKASSGKDENRNNKASSEKKKRKRKTNELDRLLQMDFGPAQGRLCDILGAPTSEKAKEKKTKELLNKEVEKPHKEERKSEKMEKTGEKKEMEKQERESPKQEEEKLTSAGDVQPEEQNVPVADVSLNSSKGSSSIDQGLGLSVGTSFSDEELDTERCNYCNGLLRLKRCDNHPQYCSKKCRKLWKKNAAIAEEQGTNGSPRQPHSGFTTASSSPCKDLITAVPTGPLQRSLSTPTAFTSVPLENSVRCLALSNASEPQQRSPPTLTLKMVSPQQAEIVKSPRTSLESAPSTSACSPYQHNVSAVETNVLPPEKPPLDFLQKPARTWTVSFLCMNAEWTIALWIRPRFIPSYTPFQGFFKCSMSNERFKTILRKCDEVAKWVASVTGSEDCGGTFRNQDIDGQSLLLLAENPHHNLGTLLGLKLGPVVKIQNALRELAAKSINAA</sequence>
<organism evidence="3 4">
    <name type="scientific">Toxocara canis</name>
    <name type="common">Canine roundworm</name>
    <dbReference type="NCBI Taxonomy" id="6265"/>
    <lineage>
        <taxon>Eukaryota</taxon>
        <taxon>Metazoa</taxon>
        <taxon>Ecdysozoa</taxon>
        <taxon>Nematoda</taxon>
        <taxon>Chromadorea</taxon>
        <taxon>Rhabditida</taxon>
        <taxon>Spirurina</taxon>
        <taxon>Ascaridomorpha</taxon>
        <taxon>Ascaridoidea</taxon>
        <taxon>Toxocaridae</taxon>
        <taxon>Toxocara</taxon>
    </lineage>
</organism>